<proteinExistence type="predicted"/>
<sequence length="148" mass="17006">MEFRMKRYAYIIAAMLVVVCSNMAMAERLVVAVDVANIRSGPGTTFDIIWKVGKYHPLNITDKSGPWYHFRDFEGDQGWIHKSLIREIPSIITNQEECNIRSGPGTSFKTLFTVEKGIPFRVLNQKGNWIHIEHSDGDQGWIHKSLVW</sequence>
<dbReference type="Proteomes" id="UP000603434">
    <property type="component" value="Unassembled WGS sequence"/>
</dbReference>
<dbReference type="AlphaFoldDB" id="A0A8J6THM1"/>
<feature type="signal peptide" evidence="1">
    <location>
        <begin position="1"/>
        <end position="26"/>
    </location>
</feature>
<dbReference type="InterPro" id="IPR052354">
    <property type="entry name" value="Cell_Wall_Dynamics_Protein"/>
</dbReference>
<keyword evidence="1" id="KW-0732">Signal</keyword>
<evidence type="ECO:0000313" key="4">
    <source>
        <dbReference type="Proteomes" id="UP000603434"/>
    </source>
</evidence>
<gene>
    <name evidence="3" type="ORF">H8E23_11530</name>
</gene>
<protein>
    <submittedName>
        <fullName evidence="3">SH3 domain-containing protein</fullName>
    </submittedName>
</protein>
<organism evidence="3 4">
    <name type="scientific">Candidatus Desulfatibia profunda</name>
    <dbReference type="NCBI Taxonomy" id="2841695"/>
    <lineage>
        <taxon>Bacteria</taxon>
        <taxon>Pseudomonadati</taxon>
        <taxon>Thermodesulfobacteriota</taxon>
        <taxon>Desulfobacteria</taxon>
        <taxon>Desulfobacterales</taxon>
        <taxon>Desulfobacterales incertae sedis</taxon>
        <taxon>Candidatus Desulfatibia</taxon>
    </lineage>
</organism>
<reference evidence="3 4" key="1">
    <citation type="submission" date="2020-08" db="EMBL/GenBank/DDBJ databases">
        <title>Bridging the membrane lipid divide: bacteria of the FCB group superphylum have the potential to synthesize archaeal ether lipids.</title>
        <authorList>
            <person name="Villanueva L."/>
            <person name="Von Meijenfeldt F.A.B."/>
            <person name="Westbye A.B."/>
            <person name="Yadav S."/>
            <person name="Hopmans E.C."/>
            <person name="Dutilh B.E."/>
            <person name="Sinninghe Damste J.S."/>
        </authorList>
    </citation>
    <scope>NUCLEOTIDE SEQUENCE [LARGE SCALE GENOMIC DNA]</scope>
    <source>
        <strain evidence="3">NIOZ-UU30</strain>
    </source>
</reference>
<dbReference type="InterPro" id="IPR003646">
    <property type="entry name" value="SH3-like_bac-type"/>
</dbReference>
<dbReference type="Pfam" id="PF06347">
    <property type="entry name" value="SH3_4"/>
    <property type="match status" value="2"/>
</dbReference>
<feature type="chain" id="PRO_5035203777" evidence="1">
    <location>
        <begin position="27"/>
        <end position="148"/>
    </location>
</feature>
<dbReference type="SMART" id="SM00287">
    <property type="entry name" value="SH3b"/>
    <property type="match status" value="2"/>
</dbReference>
<dbReference type="Gene3D" id="2.30.30.40">
    <property type="entry name" value="SH3 Domains"/>
    <property type="match status" value="2"/>
</dbReference>
<dbReference type="PANTHER" id="PTHR34408:SF1">
    <property type="entry name" value="GLYCOSYL HYDROLASE FAMILY 19 DOMAIN-CONTAINING PROTEIN HI_1415"/>
    <property type="match status" value="1"/>
</dbReference>
<dbReference type="PROSITE" id="PS51781">
    <property type="entry name" value="SH3B"/>
    <property type="match status" value="1"/>
</dbReference>
<dbReference type="EMBL" id="JACNJH010000164">
    <property type="protein sequence ID" value="MBC8362015.1"/>
    <property type="molecule type" value="Genomic_DNA"/>
</dbReference>
<accession>A0A8J6THM1</accession>
<dbReference type="PANTHER" id="PTHR34408">
    <property type="entry name" value="FAMILY PROTEIN, PUTATIVE-RELATED"/>
    <property type="match status" value="1"/>
</dbReference>
<evidence type="ECO:0000259" key="2">
    <source>
        <dbReference type="PROSITE" id="PS51781"/>
    </source>
</evidence>
<feature type="domain" description="SH3b" evidence="2">
    <location>
        <begin position="87"/>
        <end position="148"/>
    </location>
</feature>
<comment type="caution">
    <text evidence="3">The sequence shown here is derived from an EMBL/GenBank/DDBJ whole genome shotgun (WGS) entry which is preliminary data.</text>
</comment>
<evidence type="ECO:0000313" key="3">
    <source>
        <dbReference type="EMBL" id="MBC8362015.1"/>
    </source>
</evidence>
<evidence type="ECO:0000256" key="1">
    <source>
        <dbReference type="SAM" id="SignalP"/>
    </source>
</evidence>
<dbReference type="InterPro" id="IPR010466">
    <property type="entry name" value="DUF1058"/>
</dbReference>
<name>A0A8J6THM1_9BACT</name>